<organism evidence="3 4">
    <name type="scientific">Portunus trituberculatus</name>
    <name type="common">Swimming crab</name>
    <name type="synonym">Neptunus trituberculatus</name>
    <dbReference type="NCBI Taxonomy" id="210409"/>
    <lineage>
        <taxon>Eukaryota</taxon>
        <taxon>Metazoa</taxon>
        <taxon>Ecdysozoa</taxon>
        <taxon>Arthropoda</taxon>
        <taxon>Crustacea</taxon>
        <taxon>Multicrustacea</taxon>
        <taxon>Malacostraca</taxon>
        <taxon>Eumalacostraca</taxon>
        <taxon>Eucarida</taxon>
        <taxon>Decapoda</taxon>
        <taxon>Pleocyemata</taxon>
        <taxon>Brachyura</taxon>
        <taxon>Eubrachyura</taxon>
        <taxon>Portunoidea</taxon>
        <taxon>Portunidae</taxon>
        <taxon>Portuninae</taxon>
        <taxon>Portunus</taxon>
    </lineage>
</organism>
<comment type="caution">
    <text evidence="3">The sequence shown here is derived from an EMBL/GenBank/DDBJ whole genome shotgun (WGS) entry which is preliminary data.</text>
</comment>
<feature type="region of interest" description="Disordered" evidence="1">
    <location>
        <begin position="122"/>
        <end position="157"/>
    </location>
</feature>
<feature type="transmembrane region" description="Helical" evidence="2">
    <location>
        <begin position="44"/>
        <end position="64"/>
    </location>
</feature>
<reference evidence="3 4" key="1">
    <citation type="submission" date="2019-05" db="EMBL/GenBank/DDBJ databases">
        <title>Another draft genome of Portunus trituberculatus and its Hox gene families provides insights of decapod evolution.</title>
        <authorList>
            <person name="Jeong J.-H."/>
            <person name="Song I."/>
            <person name="Kim S."/>
            <person name="Choi T."/>
            <person name="Kim D."/>
            <person name="Ryu S."/>
            <person name="Kim W."/>
        </authorList>
    </citation>
    <scope>NUCLEOTIDE SEQUENCE [LARGE SCALE GENOMIC DNA]</scope>
    <source>
        <tissue evidence="3">Muscle</tissue>
    </source>
</reference>
<dbReference type="Proteomes" id="UP000324222">
    <property type="component" value="Unassembled WGS sequence"/>
</dbReference>
<dbReference type="EMBL" id="VSRR010004082">
    <property type="protein sequence ID" value="MPC38498.1"/>
    <property type="molecule type" value="Genomic_DNA"/>
</dbReference>
<keyword evidence="4" id="KW-1185">Reference proteome</keyword>
<name>A0A5B7EZR8_PORTR</name>
<dbReference type="AlphaFoldDB" id="A0A5B7EZR8"/>
<keyword evidence="2" id="KW-0812">Transmembrane</keyword>
<evidence type="ECO:0000313" key="4">
    <source>
        <dbReference type="Proteomes" id="UP000324222"/>
    </source>
</evidence>
<accession>A0A5B7EZR8</accession>
<gene>
    <name evidence="3" type="ORF">E2C01_032005</name>
</gene>
<feature type="compositionally biased region" description="Basic and acidic residues" evidence="1">
    <location>
        <begin position="128"/>
        <end position="141"/>
    </location>
</feature>
<evidence type="ECO:0000256" key="1">
    <source>
        <dbReference type="SAM" id="MobiDB-lite"/>
    </source>
</evidence>
<proteinExistence type="predicted"/>
<sequence>MEDDAMVVAFNPPTHTHIRPRMPTPPLPSTCSQEYECLRRHHHIIIIIIVITIIFIIIIIIIIIKADSAIACWTPPDCISSRSSPPPMPGSLPAPKYKQYRLPMYPDIMLICEQVGRNLSHTAAPGDTHARSEGQGHEPWRRRAVTGGRNVGLTSKDSNVDVTVGSQAGQSRYVPHLAQAGLRIVSVAGDNLRRQIPYLVSPNLLRGVSPPKHLASPCLPQLSQASAPRSHHSSGFGTTSRRRTLALKHTCMRVWKDVGFSPSPGLVFVELKTR</sequence>
<keyword evidence="2" id="KW-1133">Transmembrane helix</keyword>
<protein>
    <submittedName>
        <fullName evidence="3">Uncharacterized protein</fullName>
    </submittedName>
</protein>
<evidence type="ECO:0000313" key="3">
    <source>
        <dbReference type="EMBL" id="MPC38498.1"/>
    </source>
</evidence>
<keyword evidence="2" id="KW-0472">Membrane</keyword>
<dbReference type="OrthoDB" id="43122at2759"/>
<evidence type="ECO:0000256" key="2">
    <source>
        <dbReference type="SAM" id="Phobius"/>
    </source>
</evidence>